<name>A0A0M8KC12_9CHLR</name>
<dbReference type="STRING" id="872965.SE16_05795"/>
<evidence type="ECO:0000256" key="1">
    <source>
        <dbReference type="SAM" id="MobiDB-lite"/>
    </source>
</evidence>
<comment type="caution">
    <text evidence="3">The sequence shown here is derived from an EMBL/GenBank/DDBJ whole genome shotgun (WGS) entry which is preliminary data.</text>
</comment>
<keyword evidence="2" id="KW-1133">Transmembrane helix</keyword>
<reference evidence="3" key="1">
    <citation type="journal article" date="2015" name="Genome Announc.">
        <title>Draft Genome Sequence of a Heterotrophic Facultative Anaerobic Thermophilic Bacterium, Ardenticatena maritima Strain 110ST.</title>
        <authorList>
            <person name="Kawaichi S."/>
            <person name="Yoshida T."/>
            <person name="Sako Y."/>
            <person name="Nakamura R."/>
        </authorList>
    </citation>
    <scope>NUCLEOTIDE SEQUENCE [LARGE SCALE GENOMIC DNA]</scope>
    <source>
        <strain evidence="3">110S</strain>
    </source>
</reference>
<dbReference type="EMBL" id="BBZA01000265">
    <property type="protein sequence ID" value="GAP64506.1"/>
    <property type="molecule type" value="Genomic_DNA"/>
</dbReference>
<keyword evidence="5" id="KW-1185">Reference proteome</keyword>
<dbReference type="RefSeq" id="WP_054494170.1">
    <property type="nucleotide sequence ID" value="NZ_BBZA01000265.1"/>
</dbReference>
<evidence type="ECO:0000313" key="5">
    <source>
        <dbReference type="Proteomes" id="UP000037784"/>
    </source>
</evidence>
<gene>
    <name evidence="3" type="ORF">ARMA_2929</name>
    <name evidence="4" type="ORF">SE16_05795</name>
</gene>
<reference evidence="4 6" key="2">
    <citation type="submission" date="2015-07" db="EMBL/GenBank/DDBJ databases">
        <title>Whole genome sequence of Ardenticatena maritima DSM 23922.</title>
        <authorList>
            <person name="Hemp J."/>
            <person name="Ward L.M."/>
            <person name="Pace L.A."/>
            <person name="Fischer W.W."/>
        </authorList>
    </citation>
    <scope>NUCLEOTIDE SEQUENCE [LARGE SCALE GENOMIC DNA]</scope>
    <source>
        <strain evidence="4 6">110S</strain>
    </source>
</reference>
<feature type="region of interest" description="Disordered" evidence="1">
    <location>
        <begin position="1"/>
        <end position="21"/>
    </location>
</feature>
<dbReference type="AlphaFoldDB" id="A0A0M8KC12"/>
<dbReference type="Proteomes" id="UP000037784">
    <property type="component" value="Unassembled WGS sequence"/>
</dbReference>
<organism evidence="3 5">
    <name type="scientific">Ardenticatena maritima</name>
    <dbReference type="NCBI Taxonomy" id="872965"/>
    <lineage>
        <taxon>Bacteria</taxon>
        <taxon>Bacillati</taxon>
        <taxon>Chloroflexota</taxon>
        <taxon>Ardenticatenia</taxon>
        <taxon>Ardenticatenales</taxon>
        <taxon>Ardenticatenaceae</taxon>
        <taxon>Ardenticatena</taxon>
    </lineage>
</organism>
<evidence type="ECO:0000256" key="2">
    <source>
        <dbReference type="SAM" id="Phobius"/>
    </source>
</evidence>
<dbReference type="Proteomes" id="UP000050502">
    <property type="component" value="Unassembled WGS sequence"/>
</dbReference>
<keyword evidence="2" id="KW-0472">Membrane</keyword>
<reference evidence="5" key="3">
    <citation type="submission" date="2015-08" db="EMBL/GenBank/DDBJ databases">
        <title>Draft Genome Sequence of a Heterotrophic Facultative Anaerobic Bacterium Ardenticatena maritima Strain 110S.</title>
        <authorList>
            <person name="Kawaichi S."/>
            <person name="Yoshida T."/>
            <person name="Sako Y."/>
            <person name="Nakamura R."/>
        </authorList>
    </citation>
    <scope>NUCLEOTIDE SEQUENCE [LARGE SCALE GENOMIC DNA]</scope>
    <source>
        <strain evidence="5">110S</strain>
    </source>
</reference>
<sequence>MFEWRTLDDEPTPPPPPPTQPTQRRFVLVLALLLLVAGISILVWTLYQRQQARLIADIQTTMRALDAAANTRRTETLLHHLDPTAPLGWHAARIDDFVKLETVWRTTTVENATWLSRDRVLADVRTIYTTQPPQATPLLTTTQRLGMRLINQTWRVSPIPEQAWGEPTIETTPHFRILYRDADTDLARLLAVNVEMLAATVRTSVGDPMSALANERLSIILTTDQNGLQPALRQSVFDNQLVLTSPVLLERYDDRAPEHLAQEIILWWLAMHAIQNRTPDLFDRTATSLFTPARQGVLLWLAERSGLFPNDPLLAAYQRIACTVEWPALTERARASQSSPYHAVALPGFNAEADKHVAHAYVLVDVLAQKGVSAGDLLTATYQQPTWELVAAHLPTPISLSELDRERIRWRQTACAATTTAP</sequence>
<feature type="transmembrane region" description="Helical" evidence="2">
    <location>
        <begin position="26"/>
        <end position="47"/>
    </location>
</feature>
<evidence type="ECO:0000313" key="4">
    <source>
        <dbReference type="EMBL" id="KPL88336.1"/>
    </source>
</evidence>
<keyword evidence="2" id="KW-0812">Transmembrane</keyword>
<accession>A0A0M8KC12</accession>
<protein>
    <submittedName>
        <fullName evidence="3">Uncharacterized protein</fullName>
    </submittedName>
</protein>
<evidence type="ECO:0000313" key="6">
    <source>
        <dbReference type="Proteomes" id="UP000050502"/>
    </source>
</evidence>
<proteinExistence type="predicted"/>
<dbReference type="EMBL" id="LGKN01000004">
    <property type="protein sequence ID" value="KPL88336.1"/>
    <property type="molecule type" value="Genomic_DNA"/>
</dbReference>
<evidence type="ECO:0000313" key="3">
    <source>
        <dbReference type="EMBL" id="GAP64506.1"/>
    </source>
</evidence>